<dbReference type="GO" id="GO:0110155">
    <property type="term" value="P:NAD-cap decapping"/>
    <property type="evidence" value="ECO:0007669"/>
    <property type="project" value="TreeGrafter"/>
</dbReference>
<comment type="function">
    <text evidence="7">Decapping enzyme for NAD-capped RNAs: specifically hydrolyzes the nicotinamide adenine dinucleotide (NAD) cap from a subset of RNAs by removing the entire NAD moiety from the 5'-end of an NAD-capped RNA.</text>
</comment>
<evidence type="ECO:0000256" key="6">
    <source>
        <dbReference type="ARBA" id="ARBA00048124"/>
    </source>
</evidence>
<comment type="similarity">
    <text evidence="2 7">Belongs to the DXO/Dom3Z family.</text>
</comment>
<keyword evidence="7" id="KW-0539">Nucleus</keyword>
<evidence type="ECO:0000259" key="9">
    <source>
        <dbReference type="Pfam" id="PF08652"/>
    </source>
</evidence>
<comment type="catalytic activity">
    <reaction evidence="6">
        <text>a 5'-end NAD(+)-phospho-ribonucleoside in mRNA + H2O = a 5'-end phospho-ribonucleoside in mRNA + NAD(+) + H(+)</text>
        <dbReference type="Rhea" id="RHEA:60880"/>
        <dbReference type="Rhea" id="RHEA-COMP:15692"/>
        <dbReference type="Rhea" id="RHEA-COMP:15698"/>
        <dbReference type="ChEBI" id="CHEBI:15377"/>
        <dbReference type="ChEBI" id="CHEBI:15378"/>
        <dbReference type="ChEBI" id="CHEBI:57540"/>
        <dbReference type="ChEBI" id="CHEBI:138282"/>
        <dbReference type="ChEBI" id="CHEBI:144029"/>
    </reaction>
    <physiologicalReaction direction="left-to-right" evidence="6">
        <dbReference type="Rhea" id="RHEA:60881"/>
    </physiologicalReaction>
</comment>
<evidence type="ECO:0000256" key="5">
    <source>
        <dbReference type="ARBA" id="ARBA00044692"/>
    </source>
</evidence>
<dbReference type="GO" id="GO:0000166">
    <property type="term" value="F:nucleotide binding"/>
    <property type="evidence" value="ECO:0007669"/>
    <property type="project" value="UniProtKB-KW"/>
</dbReference>
<dbReference type="PANTHER" id="PTHR12395">
    <property type="entry name" value="DOM-3 RELATED"/>
    <property type="match status" value="1"/>
</dbReference>
<dbReference type="EMBL" id="SWFT01000092">
    <property type="protein sequence ID" value="KAA8902148.1"/>
    <property type="molecule type" value="Genomic_DNA"/>
</dbReference>
<dbReference type="AlphaFoldDB" id="A0A642UN86"/>
<reference evidence="10 11" key="1">
    <citation type="submission" date="2019-07" db="EMBL/GenBank/DDBJ databases">
        <title>Genome assembly of two rare yeast pathogens: Diutina rugosa and Trichomonascus ciferrii.</title>
        <authorList>
            <person name="Mixao V."/>
            <person name="Saus E."/>
            <person name="Hansen A."/>
            <person name="Lass-Flor C."/>
            <person name="Gabaldon T."/>
        </authorList>
    </citation>
    <scope>NUCLEOTIDE SEQUENCE [LARGE SCALE GENOMIC DNA]</scope>
    <source>
        <strain evidence="10 11">CBS 613</strain>
    </source>
</reference>
<evidence type="ECO:0000313" key="10">
    <source>
        <dbReference type="EMBL" id="KAA8902148.1"/>
    </source>
</evidence>
<sequence>MEQLTESFGQLKVEKKKKTNASNQPQSPEEIGYFTKLSDGTIVKDSRDGLRELSLKGVVHKDLTEGLRNFVPQTKDEIYSLDDVLSVVDKPDSLSVLSQRRSLARIMKLPFEPHTSFHVVYYKHYIFIVCNDVSGVDIDRRLQYSGFKFEELATTARSASDPQARFYSVLRQRLPGATVYYTAEVDAIDIHDDYVELKTHAKVSSHLSLQRKLLSTWCQVYLGATDKIVMGYRSKTFRVANVQRMSERDIYQSFQKMPLMDKSGAKITPQTLTKFYAEAMAYIVKAHKGGAKPKQFEFKYHPSEPRAKQFSLEPMALTVNISMYKA</sequence>
<dbReference type="Proteomes" id="UP000449547">
    <property type="component" value="Unassembled WGS sequence"/>
</dbReference>
<dbReference type="InterPro" id="IPR039039">
    <property type="entry name" value="RAI1-like_fam"/>
</dbReference>
<feature type="domain" description="RAI1-like" evidence="9">
    <location>
        <begin position="26"/>
        <end position="303"/>
    </location>
</feature>
<dbReference type="GO" id="GO:0000956">
    <property type="term" value="P:nuclear-transcribed mRNA catabolic process"/>
    <property type="evidence" value="ECO:0007669"/>
    <property type="project" value="TreeGrafter"/>
</dbReference>
<evidence type="ECO:0000313" key="11">
    <source>
        <dbReference type="Proteomes" id="UP000449547"/>
    </source>
</evidence>
<comment type="subcellular location">
    <subcellularLocation>
        <location evidence="7">Nucleus</location>
    </subcellularLocation>
</comment>
<keyword evidence="11" id="KW-1185">Reference proteome</keyword>
<keyword evidence="7" id="KW-0694">RNA-binding</keyword>
<dbReference type="GO" id="GO:0034353">
    <property type="term" value="F:mRNA 5'-diphosphatase activity"/>
    <property type="evidence" value="ECO:0007669"/>
    <property type="project" value="TreeGrafter"/>
</dbReference>
<evidence type="ECO:0000256" key="7">
    <source>
        <dbReference type="RuleBase" id="RU367113"/>
    </source>
</evidence>
<comment type="caution">
    <text evidence="10">The sequence shown here is derived from an EMBL/GenBank/DDBJ whole genome shotgun (WGS) entry which is preliminary data.</text>
</comment>
<dbReference type="PANTHER" id="PTHR12395:SF9">
    <property type="entry name" value="DECAPPING AND EXORIBONUCLEASE PROTEIN"/>
    <property type="match status" value="1"/>
</dbReference>
<keyword evidence="3 7" id="KW-0540">Nuclease</keyword>
<comment type="cofactor">
    <cofactor evidence="1 7">
        <name>a divalent metal cation</name>
        <dbReference type="ChEBI" id="CHEBI:60240"/>
    </cofactor>
</comment>
<proteinExistence type="inferred from homology"/>
<dbReference type="GO" id="GO:0003723">
    <property type="term" value="F:RNA binding"/>
    <property type="evidence" value="ECO:0007669"/>
    <property type="project" value="UniProtKB-KW"/>
</dbReference>
<organism evidence="10 11">
    <name type="scientific">Diutina rugosa</name>
    <name type="common">Yeast</name>
    <name type="synonym">Candida rugosa</name>
    <dbReference type="NCBI Taxonomy" id="5481"/>
    <lineage>
        <taxon>Eukaryota</taxon>
        <taxon>Fungi</taxon>
        <taxon>Dikarya</taxon>
        <taxon>Ascomycota</taxon>
        <taxon>Saccharomycotina</taxon>
        <taxon>Pichiomycetes</taxon>
        <taxon>Debaryomycetaceae</taxon>
        <taxon>Diutina</taxon>
    </lineage>
</organism>
<keyword evidence="7" id="KW-0479">Metal-binding</keyword>
<dbReference type="GO" id="GO:0005829">
    <property type="term" value="C:cytosol"/>
    <property type="evidence" value="ECO:0007669"/>
    <property type="project" value="TreeGrafter"/>
</dbReference>
<evidence type="ECO:0000256" key="4">
    <source>
        <dbReference type="ARBA" id="ARBA00044676"/>
    </source>
</evidence>
<feature type="region of interest" description="Disordered" evidence="8">
    <location>
        <begin position="1"/>
        <end position="30"/>
    </location>
</feature>
<dbReference type="GeneID" id="54781593"/>
<dbReference type="GO" id="GO:0005634">
    <property type="term" value="C:nucleus"/>
    <property type="evidence" value="ECO:0007669"/>
    <property type="project" value="UniProtKB-SubCell"/>
</dbReference>
<evidence type="ECO:0000256" key="8">
    <source>
        <dbReference type="SAM" id="MobiDB-lite"/>
    </source>
</evidence>
<comment type="catalytic activity">
    <reaction evidence="5">
        <text>a 5'-end triphospho-ribonucleoside in mRNA + H2O = a 5'-end phospho-ribonucleoside in mRNA + diphosphate + H(+)</text>
        <dbReference type="Rhea" id="RHEA:78683"/>
        <dbReference type="Rhea" id="RHEA-COMP:15692"/>
        <dbReference type="Rhea" id="RHEA-COMP:17164"/>
        <dbReference type="ChEBI" id="CHEBI:15377"/>
        <dbReference type="ChEBI" id="CHEBI:15378"/>
        <dbReference type="ChEBI" id="CHEBI:33019"/>
        <dbReference type="ChEBI" id="CHEBI:138282"/>
        <dbReference type="ChEBI" id="CHEBI:167618"/>
    </reaction>
    <physiologicalReaction direction="left-to-right" evidence="5">
        <dbReference type="Rhea" id="RHEA:78684"/>
    </physiologicalReaction>
</comment>
<dbReference type="OrthoDB" id="5853397at2759"/>
<keyword evidence="7" id="KW-0547">Nucleotide-binding</keyword>
<evidence type="ECO:0000256" key="2">
    <source>
        <dbReference type="ARBA" id="ARBA00006562"/>
    </source>
</evidence>
<comment type="catalytic activity">
    <reaction evidence="4">
        <text>a 5'-end (N(7)-methyl 5'-triphosphoguanosine)-ribonucleoside-ribonucleotide in mRNA + H2O = a (N(7)-methyl 5'-triphosphoguanosine)-nucleoside + a 5'-end phospho-ribonucleoside in mRNA + H(+)</text>
        <dbReference type="Rhea" id="RHEA:66928"/>
        <dbReference type="Rhea" id="RHEA-COMP:15692"/>
        <dbReference type="Rhea" id="RHEA-COMP:17313"/>
        <dbReference type="ChEBI" id="CHEBI:15377"/>
        <dbReference type="ChEBI" id="CHEBI:15378"/>
        <dbReference type="ChEBI" id="CHEBI:138282"/>
        <dbReference type="ChEBI" id="CHEBI:172876"/>
        <dbReference type="ChEBI" id="CHEBI:172877"/>
    </reaction>
    <physiologicalReaction direction="left-to-right" evidence="4">
        <dbReference type="Rhea" id="RHEA:66929"/>
    </physiologicalReaction>
</comment>
<evidence type="ECO:0000256" key="1">
    <source>
        <dbReference type="ARBA" id="ARBA00001968"/>
    </source>
</evidence>
<dbReference type="GO" id="GO:0046872">
    <property type="term" value="F:metal ion binding"/>
    <property type="evidence" value="ECO:0007669"/>
    <property type="project" value="UniProtKB-KW"/>
</dbReference>
<dbReference type="Pfam" id="PF08652">
    <property type="entry name" value="RAI1"/>
    <property type="match status" value="1"/>
</dbReference>
<dbReference type="VEuPathDB" id="FungiDB:DIURU_002942"/>
<protein>
    <recommendedName>
        <fullName evidence="7">Decapping nuclease</fullName>
        <ecNumber evidence="7">3.6.1.-</ecNumber>
    </recommendedName>
</protein>
<dbReference type="EC" id="3.6.1.-" evidence="7"/>
<name>A0A642UN86_DIURU</name>
<dbReference type="RefSeq" id="XP_034012230.1">
    <property type="nucleotide sequence ID" value="XM_034155649.1"/>
</dbReference>
<gene>
    <name evidence="10" type="ORF">DIURU_002942</name>
</gene>
<evidence type="ECO:0000256" key="3">
    <source>
        <dbReference type="ARBA" id="ARBA00022722"/>
    </source>
</evidence>
<dbReference type="GO" id="GO:0004518">
    <property type="term" value="F:nuclease activity"/>
    <property type="evidence" value="ECO:0007669"/>
    <property type="project" value="UniProtKB-KW"/>
</dbReference>
<keyword evidence="7" id="KW-0378">Hydrolase</keyword>
<dbReference type="InterPro" id="IPR013961">
    <property type="entry name" value="RAI1"/>
</dbReference>
<accession>A0A642UN86</accession>